<dbReference type="EMBL" id="JAGINW010000001">
    <property type="protein sequence ID" value="MBP2322779.1"/>
    <property type="molecule type" value="Genomic_DNA"/>
</dbReference>
<organism evidence="2 3">
    <name type="scientific">Kibdelosporangium banguiense</name>
    <dbReference type="NCBI Taxonomy" id="1365924"/>
    <lineage>
        <taxon>Bacteria</taxon>
        <taxon>Bacillati</taxon>
        <taxon>Actinomycetota</taxon>
        <taxon>Actinomycetes</taxon>
        <taxon>Pseudonocardiales</taxon>
        <taxon>Pseudonocardiaceae</taxon>
        <taxon>Kibdelosporangium</taxon>
    </lineage>
</organism>
<proteinExistence type="predicted"/>
<sequence>MEPIEINAGGYYLRALRADDLLDDRPAIVEAFADAETRRWVADYRIDDLDDAGAYVQRRADEWKRGVRCSWAVSEPTTGQLLGEVDLRGLEGGLNAVQAACWTHPGHRGRGVASTALAAAVRFGFGALGLTKIGYQHQEGNHGSRRVAEKCGFKLTGESHERLGEQEVRLLHWATTLDQMPAKPLTSG</sequence>
<comment type="caution">
    <text evidence="2">The sequence shown here is derived from an EMBL/GenBank/DDBJ whole genome shotgun (WGS) entry which is preliminary data.</text>
</comment>
<name>A0ABS4TFL5_9PSEU</name>
<dbReference type="Gene3D" id="3.40.630.30">
    <property type="match status" value="1"/>
</dbReference>
<reference evidence="2 3" key="1">
    <citation type="submission" date="2021-03" db="EMBL/GenBank/DDBJ databases">
        <title>Sequencing the genomes of 1000 actinobacteria strains.</title>
        <authorList>
            <person name="Klenk H.-P."/>
        </authorList>
    </citation>
    <scope>NUCLEOTIDE SEQUENCE [LARGE SCALE GENOMIC DNA]</scope>
    <source>
        <strain evidence="2 3">DSM 46670</strain>
    </source>
</reference>
<dbReference type="InterPro" id="IPR016181">
    <property type="entry name" value="Acyl_CoA_acyltransferase"/>
</dbReference>
<dbReference type="InterPro" id="IPR051531">
    <property type="entry name" value="N-acetyltransferase"/>
</dbReference>
<keyword evidence="3" id="KW-1185">Reference proteome</keyword>
<dbReference type="SUPFAM" id="SSF55729">
    <property type="entry name" value="Acyl-CoA N-acyltransferases (Nat)"/>
    <property type="match status" value="1"/>
</dbReference>
<dbReference type="RefSeq" id="WP_209638459.1">
    <property type="nucleotide sequence ID" value="NZ_JAGINW010000001.1"/>
</dbReference>
<dbReference type="PANTHER" id="PTHR43792">
    <property type="entry name" value="GNAT FAMILY, PUTATIVE (AFU_ORTHOLOGUE AFUA_3G00765)-RELATED-RELATED"/>
    <property type="match status" value="1"/>
</dbReference>
<accession>A0ABS4TFL5</accession>
<evidence type="ECO:0000313" key="3">
    <source>
        <dbReference type="Proteomes" id="UP001519332"/>
    </source>
</evidence>
<evidence type="ECO:0000313" key="2">
    <source>
        <dbReference type="EMBL" id="MBP2322779.1"/>
    </source>
</evidence>
<evidence type="ECO:0000259" key="1">
    <source>
        <dbReference type="PROSITE" id="PS51186"/>
    </source>
</evidence>
<dbReference type="PROSITE" id="PS51186">
    <property type="entry name" value="GNAT"/>
    <property type="match status" value="1"/>
</dbReference>
<gene>
    <name evidence="2" type="ORF">JOF56_003164</name>
</gene>
<dbReference type="Proteomes" id="UP001519332">
    <property type="component" value="Unassembled WGS sequence"/>
</dbReference>
<dbReference type="Pfam" id="PF13302">
    <property type="entry name" value="Acetyltransf_3"/>
    <property type="match status" value="1"/>
</dbReference>
<protein>
    <submittedName>
        <fullName evidence="2">RimJ/RimL family protein N-acetyltransferase</fullName>
    </submittedName>
</protein>
<feature type="domain" description="N-acetyltransferase" evidence="1">
    <location>
        <begin position="11"/>
        <end position="175"/>
    </location>
</feature>
<dbReference type="InterPro" id="IPR000182">
    <property type="entry name" value="GNAT_dom"/>
</dbReference>